<keyword evidence="4 6" id="KW-1133">Transmembrane helix</keyword>
<sequence length="515" mass="57133">MKKYSFIYGTLLLIAVNFVIRSLGFIYKIVLSRIIGPEAIGLYQMVFPFLMVLITITSAGIPLAVSKIVAKENSLHNKVGIYKTLWIALIIGGTIALVLSVFVSLRMDFIVDKILKNRNIYYPILFSIPAIALITFASILRGFFYGLKDMKSPSNAQILEQVSRILFVLSYLIYKKPSNPIWAATIGIIGISIGEFFGLIYLVFKFNLKKLGSKIGALKAYPESFFKITSNILSFSVPISMGRLVSTLLQTATSILIPQRLVLAGYTTSEAIQTFGKITGMAMPLLFVPFTVTSALSVNIIPNISEQIALNKISDVNRQSSLAIKITLLVAIPISMLYAAFGSHLGLVIYKDLDVGRYLSIISYATIFLCMQQTTSSILHGMGKPIIATINFILGMLLQLYCTYFLISNPKYGINGFFIGYIFSAFLVFILNFISLKRTITLQLSMKELLLKPLVSSTIATCSIFYLYKSLALIIRSSFLNTIFSLALGSALYLILLGMTKSLDLFSILKELRPR</sequence>
<feature type="transmembrane region" description="Helical" evidence="6">
    <location>
        <begin position="413"/>
        <end position="437"/>
    </location>
</feature>
<protein>
    <submittedName>
        <fullName evidence="7">Polysaccharide biosynthesis protein</fullName>
    </submittedName>
</protein>
<keyword evidence="8" id="KW-1185">Reference proteome</keyword>
<feature type="transmembrane region" description="Helical" evidence="6">
    <location>
        <begin position="181"/>
        <end position="204"/>
    </location>
</feature>
<evidence type="ECO:0000256" key="1">
    <source>
        <dbReference type="ARBA" id="ARBA00004651"/>
    </source>
</evidence>
<feature type="transmembrane region" description="Helical" evidence="6">
    <location>
        <begin position="281"/>
        <end position="301"/>
    </location>
</feature>
<gene>
    <name evidence="7" type="ordered locus">Clos_1177</name>
</gene>
<evidence type="ECO:0000256" key="4">
    <source>
        <dbReference type="ARBA" id="ARBA00022989"/>
    </source>
</evidence>
<comment type="subcellular location">
    <subcellularLocation>
        <location evidence="1">Cell membrane</location>
        <topology evidence="1">Multi-pass membrane protein</topology>
    </subcellularLocation>
</comment>
<dbReference type="InterPro" id="IPR024923">
    <property type="entry name" value="PG_synth_SpoVB"/>
</dbReference>
<feature type="transmembrane region" description="Helical" evidence="6">
    <location>
        <begin position="42"/>
        <end position="65"/>
    </location>
</feature>
<evidence type="ECO:0000256" key="6">
    <source>
        <dbReference type="SAM" id="Phobius"/>
    </source>
</evidence>
<proteinExistence type="predicted"/>
<dbReference type="EMBL" id="CP000853">
    <property type="protein sequence ID" value="ABW18723.1"/>
    <property type="molecule type" value="Genomic_DNA"/>
</dbReference>
<feature type="transmembrane region" description="Helical" evidence="6">
    <location>
        <begin position="6"/>
        <end position="30"/>
    </location>
</feature>
<reference evidence="8" key="1">
    <citation type="submission" date="2007-10" db="EMBL/GenBank/DDBJ databases">
        <title>Complete genome of Alkaliphilus oremlandii OhILAs.</title>
        <authorList>
            <person name="Copeland A."/>
            <person name="Lucas S."/>
            <person name="Lapidus A."/>
            <person name="Barry K."/>
            <person name="Detter J.C."/>
            <person name="Glavina del Rio T."/>
            <person name="Hammon N."/>
            <person name="Israni S."/>
            <person name="Dalin E."/>
            <person name="Tice H."/>
            <person name="Pitluck S."/>
            <person name="Chain P."/>
            <person name="Malfatti S."/>
            <person name="Shin M."/>
            <person name="Vergez L."/>
            <person name="Schmutz J."/>
            <person name="Larimer F."/>
            <person name="Land M."/>
            <person name="Hauser L."/>
            <person name="Kyrpides N."/>
            <person name="Mikhailova N."/>
            <person name="Stolz J.F."/>
            <person name="Dawson A."/>
            <person name="Fisher E."/>
            <person name="Crable B."/>
            <person name="Perera E."/>
            <person name="Lisak J."/>
            <person name="Ranganathan M."/>
            <person name="Basu P."/>
            <person name="Richardson P."/>
        </authorList>
    </citation>
    <scope>NUCLEOTIDE SEQUENCE [LARGE SCALE GENOMIC DNA]</scope>
    <source>
        <strain evidence="8">OhILAs</strain>
    </source>
</reference>
<organism evidence="7 8">
    <name type="scientific">Alkaliphilus oremlandii (strain OhILAs)</name>
    <name type="common">Clostridium oremlandii (strain OhILAs)</name>
    <dbReference type="NCBI Taxonomy" id="350688"/>
    <lineage>
        <taxon>Bacteria</taxon>
        <taxon>Bacillati</taxon>
        <taxon>Bacillota</taxon>
        <taxon>Clostridia</taxon>
        <taxon>Peptostreptococcales</taxon>
        <taxon>Natronincolaceae</taxon>
        <taxon>Alkaliphilus</taxon>
    </lineage>
</organism>
<evidence type="ECO:0000256" key="5">
    <source>
        <dbReference type="ARBA" id="ARBA00023136"/>
    </source>
</evidence>
<feature type="transmembrane region" description="Helical" evidence="6">
    <location>
        <begin position="85"/>
        <end position="107"/>
    </location>
</feature>
<feature type="transmembrane region" description="Helical" evidence="6">
    <location>
        <begin position="474"/>
        <end position="496"/>
    </location>
</feature>
<feature type="transmembrane region" description="Helical" evidence="6">
    <location>
        <begin position="322"/>
        <end position="341"/>
    </location>
</feature>
<evidence type="ECO:0000313" key="8">
    <source>
        <dbReference type="Proteomes" id="UP000000269"/>
    </source>
</evidence>
<dbReference type="eggNOG" id="COG2244">
    <property type="taxonomic scope" value="Bacteria"/>
</dbReference>
<feature type="transmembrane region" description="Helical" evidence="6">
    <location>
        <begin position="449"/>
        <end position="468"/>
    </location>
</feature>
<keyword evidence="2" id="KW-1003">Cell membrane</keyword>
<keyword evidence="5 6" id="KW-0472">Membrane</keyword>
<evidence type="ECO:0000256" key="2">
    <source>
        <dbReference type="ARBA" id="ARBA00022475"/>
    </source>
</evidence>
<dbReference type="PIRSF" id="PIRSF038958">
    <property type="entry name" value="PG_synth_SpoVB"/>
    <property type="match status" value="1"/>
</dbReference>
<dbReference type="AlphaFoldDB" id="A8MF54"/>
<dbReference type="InterPro" id="IPR050833">
    <property type="entry name" value="Poly_Biosynth_Transport"/>
</dbReference>
<accession>A8MF54</accession>
<evidence type="ECO:0000256" key="3">
    <source>
        <dbReference type="ARBA" id="ARBA00022692"/>
    </source>
</evidence>
<dbReference type="Pfam" id="PF01943">
    <property type="entry name" value="Polysacc_synt"/>
    <property type="match status" value="1"/>
</dbReference>
<dbReference type="CDD" id="cd13124">
    <property type="entry name" value="MATE_SpoVB_like"/>
    <property type="match status" value="1"/>
</dbReference>
<dbReference type="PANTHER" id="PTHR30250:SF21">
    <property type="entry name" value="LIPID II FLIPPASE MURJ"/>
    <property type="match status" value="1"/>
</dbReference>
<feature type="transmembrane region" description="Helical" evidence="6">
    <location>
        <begin position="361"/>
        <end position="379"/>
    </location>
</feature>
<dbReference type="KEGG" id="aoe:Clos_1177"/>
<dbReference type="Proteomes" id="UP000000269">
    <property type="component" value="Chromosome"/>
</dbReference>
<feature type="transmembrane region" description="Helical" evidence="6">
    <location>
        <begin position="119"/>
        <end position="144"/>
    </location>
</feature>
<dbReference type="STRING" id="350688.Clos_1177"/>
<evidence type="ECO:0000313" key="7">
    <source>
        <dbReference type="EMBL" id="ABW18723.1"/>
    </source>
</evidence>
<dbReference type="GO" id="GO:0005886">
    <property type="term" value="C:plasma membrane"/>
    <property type="evidence" value="ECO:0007669"/>
    <property type="project" value="UniProtKB-SubCell"/>
</dbReference>
<dbReference type="InterPro" id="IPR002797">
    <property type="entry name" value="Polysacc_synth"/>
</dbReference>
<dbReference type="PANTHER" id="PTHR30250">
    <property type="entry name" value="PST FAMILY PREDICTED COLANIC ACID TRANSPORTER"/>
    <property type="match status" value="1"/>
</dbReference>
<dbReference type="HOGENOM" id="CLU_022017_2_2_9"/>
<dbReference type="RefSeq" id="WP_012159035.1">
    <property type="nucleotide sequence ID" value="NC_009922.1"/>
</dbReference>
<name>A8MF54_ALKOO</name>
<keyword evidence="3 6" id="KW-0812">Transmembrane</keyword>
<feature type="transmembrane region" description="Helical" evidence="6">
    <location>
        <begin position="386"/>
        <end position="407"/>
    </location>
</feature>